<organism evidence="3 4">
    <name type="scientific">Monoraphidium neglectum</name>
    <dbReference type="NCBI Taxonomy" id="145388"/>
    <lineage>
        <taxon>Eukaryota</taxon>
        <taxon>Viridiplantae</taxon>
        <taxon>Chlorophyta</taxon>
        <taxon>core chlorophytes</taxon>
        <taxon>Chlorophyceae</taxon>
        <taxon>CS clade</taxon>
        <taxon>Sphaeropleales</taxon>
        <taxon>Selenastraceae</taxon>
        <taxon>Monoraphidium</taxon>
    </lineage>
</organism>
<evidence type="ECO:0000313" key="3">
    <source>
        <dbReference type="EMBL" id="KIZ03254.1"/>
    </source>
</evidence>
<dbReference type="InterPro" id="IPR011990">
    <property type="entry name" value="TPR-like_helical_dom_sf"/>
</dbReference>
<evidence type="ECO:0000256" key="2">
    <source>
        <dbReference type="SAM" id="MobiDB-lite"/>
    </source>
</evidence>
<protein>
    <submittedName>
        <fullName evidence="3">Tetratricopeptide repeat protein, circadian expression</fullName>
    </submittedName>
</protein>
<evidence type="ECO:0000313" key="4">
    <source>
        <dbReference type="Proteomes" id="UP000054498"/>
    </source>
</evidence>
<dbReference type="EMBL" id="KK100885">
    <property type="protein sequence ID" value="KIZ03254.1"/>
    <property type="molecule type" value="Genomic_DNA"/>
</dbReference>
<gene>
    <name evidence="3" type="ORF">MNEG_4703</name>
</gene>
<dbReference type="InterPro" id="IPR019734">
    <property type="entry name" value="TPR_rpt"/>
</dbReference>
<dbReference type="GeneID" id="25737580"/>
<evidence type="ECO:0000256" key="1">
    <source>
        <dbReference type="PROSITE-ProRule" id="PRU00339"/>
    </source>
</evidence>
<dbReference type="STRING" id="145388.A0A0D2L8T9"/>
<proteinExistence type="predicted"/>
<accession>A0A0D2L8T9</accession>
<dbReference type="AlphaFoldDB" id="A0A0D2L8T9"/>
<dbReference type="RefSeq" id="XP_013902273.1">
    <property type="nucleotide sequence ID" value="XM_014046819.1"/>
</dbReference>
<dbReference type="OrthoDB" id="2423701at2759"/>
<feature type="compositionally biased region" description="Basic and acidic residues" evidence="2">
    <location>
        <begin position="267"/>
        <end position="276"/>
    </location>
</feature>
<dbReference type="SUPFAM" id="SSF48452">
    <property type="entry name" value="TPR-like"/>
    <property type="match status" value="1"/>
</dbReference>
<keyword evidence="1" id="KW-0802">TPR repeat</keyword>
<sequence>MAGATDGLREQGNAEFRNGDFLKAAATYTRAIKANPGSGILEAQGHLEEAVQVLKEGTEAAGSGEQELGRQVKALTRKLKGCGTSGGAGAAAAAGNAKATPGIKAMAATGVCENGGKAPASAAEAAALAFADSWIAYAQEQLRQHGTDFAPTVHFMPGSGSNTPEEPHEAASVQGKGAFADPAALADFVNFLRRKGEELAARAVVSIVPKAAVAFPQMWLQQLWPYSREQDGVFLQLQAVVPGQEANAKPAGASKGGKGAAAPAAARRRDAPKARADQGASPGSTEAAVDAGQVSRLWFARLGEAEEGGRFRARALHELPCDLALLPSLLR</sequence>
<dbReference type="PROSITE" id="PS50005">
    <property type="entry name" value="TPR"/>
    <property type="match status" value="1"/>
</dbReference>
<dbReference type="Proteomes" id="UP000054498">
    <property type="component" value="Unassembled WGS sequence"/>
</dbReference>
<feature type="region of interest" description="Disordered" evidence="2">
    <location>
        <begin position="246"/>
        <end position="288"/>
    </location>
</feature>
<feature type="repeat" description="TPR" evidence="1">
    <location>
        <begin position="5"/>
        <end position="38"/>
    </location>
</feature>
<keyword evidence="4" id="KW-1185">Reference proteome</keyword>
<name>A0A0D2L8T9_9CHLO</name>
<reference evidence="3 4" key="1">
    <citation type="journal article" date="2013" name="BMC Genomics">
        <title>Reconstruction of the lipid metabolism for the microalga Monoraphidium neglectum from its genome sequence reveals characteristics suitable for biofuel production.</title>
        <authorList>
            <person name="Bogen C."/>
            <person name="Al-Dilaimi A."/>
            <person name="Albersmeier A."/>
            <person name="Wichmann J."/>
            <person name="Grundmann M."/>
            <person name="Rupp O."/>
            <person name="Lauersen K.J."/>
            <person name="Blifernez-Klassen O."/>
            <person name="Kalinowski J."/>
            <person name="Goesmann A."/>
            <person name="Mussgnug J.H."/>
            <person name="Kruse O."/>
        </authorList>
    </citation>
    <scope>NUCLEOTIDE SEQUENCE [LARGE SCALE GENOMIC DNA]</scope>
    <source>
        <strain evidence="3 4">SAG 48.87</strain>
    </source>
</reference>
<dbReference type="KEGG" id="mng:MNEG_4703"/>